<evidence type="ECO:0000313" key="2">
    <source>
        <dbReference type="Proteomes" id="UP000823613"/>
    </source>
</evidence>
<dbReference type="AlphaFoldDB" id="A0A9D9DH81"/>
<gene>
    <name evidence="1" type="ORF">IAC58_00825</name>
</gene>
<evidence type="ECO:0000313" key="1">
    <source>
        <dbReference type="EMBL" id="MBO8427091.1"/>
    </source>
</evidence>
<reference evidence="1" key="2">
    <citation type="journal article" date="2021" name="PeerJ">
        <title>Extensive microbial diversity within the chicken gut microbiome revealed by metagenomics and culture.</title>
        <authorList>
            <person name="Gilroy R."/>
            <person name="Ravi A."/>
            <person name="Getino M."/>
            <person name="Pursley I."/>
            <person name="Horton D.L."/>
            <person name="Alikhan N.F."/>
            <person name="Baker D."/>
            <person name="Gharbi K."/>
            <person name="Hall N."/>
            <person name="Watson M."/>
            <person name="Adriaenssens E.M."/>
            <person name="Foster-Nyarko E."/>
            <person name="Jarju S."/>
            <person name="Secka A."/>
            <person name="Antonio M."/>
            <person name="Oren A."/>
            <person name="Chaudhuri R.R."/>
            <person name="La Ragione R."/>
            <person name="Hildebrand F."/>
            <person name="Pallen M.J."/>
        </authorList>
    </citation>
    <scope>NUCLEOTIDE SEQUENCE</scope>
    <source>
        <strain evidence="1">11159</strain>
    </source>
</reference>
<accession>A0A9D9DH81</accession>
<sequence>MDNNGLYEKAWNKIVELYQFGEKVAYKRRLNLKDYNQYETIVNEVIRLVLKVISKTLRRNVNEREHLNYKEIELIISLIEFHDSRFIKNDIYNLYLEDFFLKLIIPSLLIGEVENTKLKVIYIEDNNLYFDEKIDLLDTDNEEENYVDYIGIDDIDILKIIYICNEYCLEF</sequence>
<reference evidence="1" key="1">
    <citation type="submission" date="2020-10" db="EMBL/GenBank/DDBJ databases">
        <authorList>
            <person name="Gilroy R."/>
        </authorList>
    </citation>
    <scope>NUCLEOTIDE SEQUENCE</scope>
    <source>
        <strain evidence="1">11159</strain>
    </source>
</reference>
<comment type="caution">
    <text evidence="1">The sequence shown here is derived from an EMBL/GenBank/DDBJ whole genome shotgun (WGS) entry which is preliminary data.</text>
</comment>
<proteinExistence type="predicted"/>
<dbReference type="Proteomes" id="UP000823613">
    <property type="component" value="Unassembled WGS sequence"/>
</dbReference>
<protein>
    <submittedName>
        <fullName evidence="1">Uncharacterized protein</fullName>
    </submittedName>
</protein>
<name>A0A9D9DH81_9BACL</name>
<organism evidence="1 2">
    <name type="scientific">Candidatus Onthovivens merdipullorum</name>
    <dbReference type="NCBI Taxonomy" id="2840889"/>
    <lineage>
        <taxon>Bacteria</taxon>
        <taxon>Bacillati</taxon>
        <taxon>Bacillota</taxon>
        <taxon>Bacilli</taxon>
        <taxon>Bacillales</taxon>
        <taxon>Candidatus Onthovivens</taxon>
    </lineage>
</organism>
<dbReference type="EMBL" id="JADIMY010000014">
    <property type="protein sequence ID" value="MBO8427091.1"/>
    <property type="molecule type" value="Genomic_DNA"/>
</dbReference>